<gene>
    <name evidence="1" type="ORF">PFRI_36950</name>
</gene>
<organism evidence="1 2">
    <name type="scientific">Planktotalea frisia</name>
    <dbReference type="NCBI Taxonomy" id="696762"/>
    <lineage>
        <taxon>Bacteria</taxon>
        <taxon>Pseudomonadati</taxon>
        <taxon>Pseudomonadota</taxon>
        <taxon>Alphaproteobacteria</taxon>
        <taxon>Rhodobacterales</taxon>
        <taxon>Paracoccaceae</taxon>
        <taxon>Planktotalea</taxon>
    </lineage>
</organism>
<dbReference type="Proteomes" id="UP000184514">
    <property type="component" value="Unassembled WGS sequence"/>
</dbReference>
<proteinExistence type="predicted"/>
<dbReference type="EMBL" id="MLCB01000201">
    <property type="protein sequence ID" value="OJI92100.1"/>
    <property type="molecule type" value="Genomic_DNA"/>
</dbReference>
<comment type="caution">
    <text evidence="1">The sequence shown here is derived from an EMBL/GenBank/DDBJ whole genome shotgun (WGS) entry which is preliminary data.</text>
</comment>
<name>A0A1L9NS15_9RHOB</name>
<dbReference type="AlphaFoldDB" id="A0A1L9NS15"/>
<protein>
    <submittedName>
        <fullName evidence="1">Uncharacterized protein</fullName>
    </submittedName>
</protein>
<evidence type="ECO:0000313" key="2">
    <source>
        <dbReference type="Proteomes" id="UP000184514"/>
    </source>
</evidence>
<evidence type="ECO:0000313" key="1">
    <source>
        <dbReference type="EMBL" id="OJI92100.1"/>
    </source>
</evidence>
<dbReference type="STRING" id="696762.PFRI_36950"/>
<keyword evidence="2" id="KW-1185">Reference proteome</keyword>
<sequence>MFQPKIVSDRQIQACLNPANAIRFARGRDAIINDLTKLRQILVRIDGAILRNPSPWRRSGANLHPLPPFFLSAVEKPNFERDLLCQNQQRSSRRWSCPVLSLVVCLLTRKFRTSQAAQHLVQQQARSLAATKARSLQAALLVPPLAHLSRTNQTFRFFRTRAVRLQTTCERRFARIGQGGVFAFQIAQKGLPHVQ</sequence>
<accession>A0A1L9NS15</accession>
<reference evidence="1 2" key="1">
    <citation type="submission" date="2016-10" db="EMBL/GenBank/DDBJ databases">
        <title>Genome sequence of Planktotalea frisia SH6-1.</title>
        <authorList>
            <person name="Poehlein A."/>
            <person name="Bakenhus I."/>
            <person name="Voget S."/>
            <person name="Brinkhoff T."/>
            <person name="Simon M."/>
        </authorList>
    </citation>
    <scope>NUCLEOTIDE SEQUENCE [LARGE SCALE GENOMIC DNA]</scope>
    <source>
        <strain evidence="1 2">SH6-1</strain>
    </source>
</reference>